<feature type="region of interest" description="Disordered" evidence="1">
    <location>
        <begin position="100"/>
        <end position="127"/>
    </location>
</feature>
<gene>
    <name evidence="2" type="ORF">CJ030_MR2G028938</name>
</gene>
<protein>
    <submittedName>
        <fullName evidence="2">Uncharacterized protein</fullName>
    </submittedName>
</protein>
<dbReference type="OrthoDB" id="1559178at2759"/>
<keyword evidence="3" id="KW-1185">Reference proteome</keyword>
<name>A0A6A1WER5_9ROSI</name>
<accession>A0A6A1WER5</accession>
<sequence length="127" mass="14292">MSKRLRTSSQADAEESSAPALSLEEHTTVIMSCLVVVERHIQLKDFYELRFEDRTLPMIVEQFLHNLMVPEGADEPRALPLRSINKTMLSKSMAQTRRVLGAARAARARRDEPAQGTKEQDPEQGSS</sequence>
<feature type="compositionally biased region" description="Basic and acidic residues" evidence="1">
    <location>
        <begin position="108"/>
        <end position="121"/>
    </location>
</feature>
<comment type="caution">
    <text evidence="2">The sequence shown here is derived from an EMBL/GenBank/DDBJ whole genome shotgun (WGS) entry which is preliminary data.</text>
</comment>
<dbReference type="EMBL" id="RXIC02000020">
    <property type="protein sequence ID" value="KAB1223343.1"/>
    <property type="molecule type" value="Genomic_DNA"/>
</dbReference>
<feature type="region of interest" description="Disordered" evidence="1">
    <location>
        <begin position="1"/>
        <end position="20"/>
    </location>
</feature>
<evidence type="ECO:0000313" key="3">
    <source>
        <dbReference type="Proteomes" id="UP000516437"/>
    </source>
</evidence>
<proteinExistence type="predicted"/>
<evidence type="ECO:0000256" key="1">
    <source>
        <dbReference type="SAM" id="MobiDB-lite"/>
    </source>
</evidence>
<dbReference type="Proteomes" id="UP000516437">
    <property type="component" value="Chromosome 2"/>
</dbReference>
<organism evidence="2 3">
    <name type="scientific">Morella rubra</name>
    <name type="common">Chinese bayberry</name>
    <dbReference type="NCBI Taxonomy" id="262757"/>
    <lineage>
        <taxon>Eukaryota</taxon>
        <taxon>Viridiplantae</taxon>
        <taxon>Streptophyta</taxon>
        <taxon>Embryophyta</taxon>
        <taxon>Tracheophyta</taxon>
        <taxon>Spermatophyta</taxon>
        <taxon>Magnoliopsida</taxon>
        <taxon>eudicotyledons</taxon>
        <taxon>Gunneridae</taxon>
        <taxon>Pentapetalae</taxon>
        <taxon>rosids</taxon>
        <taxon>fabids</taxon>
        <taxon>Fagales</taxon>
        <taxon>Myricaceae</taxon>
        <taxon>Morella</taxon>
    </lineage>
</organism>
<evidence type="ECO:0000313" key="2">
    <source>
        <dbReference type="EMBL" id="KAB1223343.1"/>
    </source>
</evidence>
<dbReference type="AlphaFoldDB" id="A0A6A1WER5"/>
<reference evidence="2 3" key="1">
    <citation type="journal article" date="2019" name="Plant Biotechnol. J.">
        <title>The red bayberry genome and genetic basis of sex determination.</title>
        <authorList>
            <person name="Jia H.M."/>
            <person name="Jia H.J."/>
            <person name="Cai Q.L."/>
            <person name="Wang Y."/>
            <person name="Zhao H.B."/>
            <person name="Yang W.F."/>
            <person name="Wang G.Y."/>
            <person name="Li Y.H."/>
            <person name="Zhan D.L."/>
            <person name="Shen Y.T."/>
            <person name="Niu Q.F."/>
            <person name="Chang L."/>
            <person name="Qiu J."/>
            <person name="Zhao L."/>
            <person name="Xie H.B."/>
            <person name="Fu W.Y."/>
            <person name="Jin J."/>
            <person name="Li X.W."/>
            <person name="Jiao Y."/>
            <person name="Zhou C.C."/>
            <person name="Tu T."/>
            <person name="Chai C.Y."/>
            <person name="Gao J.L."/>
            <person name="Fan L.J."/>
            <person name="van de Weg E."/>
            <person name="Wang J.Y."/>
            <person name="Gao Z.S."/>
        </authorList>
    </citation>
    <scope>NUCLEOTIDE SEQUENCE [LARGE SCALE GENOMIC DNA]</scope>
    <source>
        <tissue evidence="2">Leaves</tissue>
    </source>
</reference>